<dbReference type="Pfam" id="PF02515">
    <property type="entry name" value="CoA_transf_3"/>
    <property type="match status" value="1"/>
</dbReference>
<comment type="caution">
    <text evidence="3">The sequence shown here is derived from an EMBL/GenBank/DDBJ whole genome shotgun (WGS) entry which is preliminary data.</text>
</comment>
<dbReference type="GO" id="GO:0008410">
    <property type="term" value="F:CoA-transferase activity"/>
    <property type="evidence" value="ECO:0007669"/>
    <property type="project" value="TreeGrafter"/>
</dbReference>
<evidence type="ECO:0000313" key="3">
    <source>
        <dbReference type="EMBL" id="GEL23873.1"/>
    </source>
</evidence>
<gene>
    <name evidence="3" type="ORF">PSU4_28270</name>
</gene>
<organism evidence="3 4">
    <name type="scientific">Pseudonocardia sulfidoxydans NBRC 16205</name>
    <dbReference type="NCBI Taxonomy" id="1223511"/>
    <lineage>
        <taxon>Bacteria</taxon>
        <taxon>Bacillati</taxon>
        <taxon>Actinomycetota</taxon>
        <taxon>Actinomycetes</taxon>
        <taxon>Pseudonocardiales</taxon>
        <taxon>Pseudonocardiaceae</taxon>
        <taxon>Pseudonocardia</taxon>
    </lineage>
</organism>
<keyword evidence="1" id="KW-0808">Transferase</keyword>
<dbReference type="EMBL" id="BJVJ01000025">
    <property type="protein sequence ID" value="GEL23873.1"/>
    <property type="molecule type" value="Genomic_DNA"/>
</dbReference>
<dbReference type="Gene3D" id="3.30.1540.10">
    <property type="entry name" value="formyl-coa transferase, domain 3"/>
    <property type="match status" value="1"/>
</dbReference>
<name>A0A511DHN7_9PSEU</name>
<evidence type="ECO:0000313" key="4">
    <source>
        <dbReference type="Proteomes" id="UP000321685"/>
    </source>
</evidence>
<protein>
    <submittedName>
        <fullName evidence="3">Dehydratase</fullName>
    </submittedName>
</protein>
<sequence length="396" mass="42124">MTARPLAGVTVVTVEQAVAAPFATRQLADLGARVVKIERPGSGDFARAYDRTVGGTSSVFLWLNRGKESLTLDLKTAEGQDILERLLAEADVFVQNLAPAAAQRAGLDTAAVQARHRDVIACGLSGYGTGGPMRDAKAYDLLVQGETGMISINGAPDQMAKVGISIADISAGMYAYSGILAALVHRDRTGEALPVDVALFDSLSEWLAYPLYYAMYGGTTPPRMGTTHPTIAPYGAFPTADGTPVLVAVQNDREWRRLCDIVLGDPAVADDPRFASNHDRIGNRSELDALIGARFAALPTADAQALLDKAGIAQSRLNDLADLPTHPQLVERNRWIDTDTPTGPARTLFPPGLPGRTDERPDLGTVPALGEHTDTVLARLGRTPDEIAALRDRGIV</sequence>
<dbReference type="Gene3D" id="3.40.50.10540">
    <property type="entry name" value="Crotonobetainyl-coa:carnitine coa-transferase, domain 1"/>
    <property type="match status" value="1"/>
</dbReference>
<proteinExistence type="predicted"/>
<dbReference type="InterPro" id="IPR044855">
    <property type="entry name" value="CoA-Trfase_III_dom3_sf"/>
</dbReference>
<dbReference type="AlphaFoldDB" id="A0A511DHN7"/>
<keyword evidence="4" id="KW-1185">Reference proteome</keyword>
<dbReference type="OrthoDB" id="9797653at2"/>
<accession>A0A511DHN7</accession>
<dbReference type="InterPro" id="IPR050483">
    <property type="entry name" value="CoA-transferase_III_domain"/>
</dbReference>
<evidence type="ECO:0000256" key="2">
    <source>
        <dbReference type="SAM" id="MobiDB-lite"/>
    </source>
</evidence>
<dbReference type="PANTHER" id="PTHR48207">
    <property type="entry name" value="SUCCINATE--HYDROXYMETHYLGLUTARATE COA-TRANSFERASE"/>
    <property type="match status" value="1"/>
</dbReference>
<dbReference type="RefSeq" id="WP_147107802.1">
    <property type="nucleotide sequence ID" value="NZ_BJVJ01000025.1"/>
</dbReference>
<dbReference type="InterPro" id="IPR003673">
    <property type="entry name" value="CoA-Trfase_fam_III"/>
</dbReference>
<dbReference type="Proteomes" id="UP000321685">
    <property type="component" value="Unassembled WGS sequence"/>
</dbReference>
<evidence type="ECO:0000256" key="1">
    <source>
        <dbReference type="ARBA" id="ARBA00022679"/>
    </source>
</evidence>
<feature type="region of interest" description="Disordered" evidence="2">
    <location>
        <begin position="336"/>
        <end position="358"/>
    </location>
</feature>
<dbReference type="InterPro" id="IPR023606">
    <property type="entry name" value="CoA-Trfase_III_dom_1_sf"/>
</dbReference>
<dbReference type="SUPFAM" id="SSF89796">
    <property type="entry name" value="CoA-transferase family III (CaiB/BaiF)"/>
    <property type="match status" value="1"/>
</dbReference>
<dbReference type="PANTHER" id="PTHR48207:SF3">
    <property type="entry name" value="SUCCINATE--HYDROXYMETHYLGLUTARATE COA-TRANSFERASE"/>
    <property type="match status" value="1"/>
</dbReference>
<reference evidence="3 4" key="1">
    <citation type="submission" date="2019-07" db="EMBL/GenBank/DDBJ databases">
        <title>Whole genome shotgun sequence of Pseudonocardia sulfidoxydans NBRC 16205.</title>
        <authorList>
            <person name="Hosoyama A."/>
            <person name="Uohara A."/>
            <person name="Ohji S."/>
            <person name="Ichikawa N."/>
        </authorList>
    </citation>
    <scope>NUCLEOTIDE SEQUENCE [LARGE SCALE GENOMIC DNA]</scope>
    <source>
        <strain evidence="3 4">NBRC 16205</strain>
    </source>
</reference>